<dbReference type="InterPro" id="IPR035985">
    <property type="entry name" value="Ubiquitin-activating_enz"/>
</dbReference>
<sequence>MAVNPIFQRLTLLTGTEAMDALAHTRVIVFGIGGVGSWCAEALVRSGVGHIAIVDSDTVCVTNINRQVQATTAAVGQFKVDVLKKRLLEINPGCDVAAFGKVFSRESAGDFGIEQADYVIDAIDSLTHKLDLIEYTLKAGVPFFSSMGMAQKLDPTRLKTADIWETQGCPLARLVRAGLRKRAFQGHFTVVYSAERLPLNAGVSVACGSAQCLCPSRNGADGATEWCSSKKVINGSAVTVTATAGMILGSLVLQDVYARYNPALLATPTSVGESPAQLPAVPLHG</sequence>
<dbReference type="STRING" id="545694.TREPR_0573"/>
<dbReference type="CDD" id="cd00755">
    <property type="entry name" value="YgdL_like"/>
    <property type="match status" value="1"/>
</dbReference>
<dbReference type="EMBL" id="CP001843">
    <property type="protein sequence ID" value="AEF86823.1"/>
    <property type="molecule type" value="Genomic_DNA"/>
</dbReference>
<evidence type="ECO:0000259" key="1">
    <source>
        <dbReference type="Pfam" id="PF00899"/>
    </source>
</evidence>
<dbReference type="Pfam" id="PF00899">
    <property type="entry name" value="ThiF"/>
    <property type="match status" value="1"/>
</dbReference>
<protein>
    <submittedName>
        <fullName evidence="2">ThiF family protein</fullName>
    </submittedName>
</protein>
<name>F5YKR9_TREPZ</name>
<dbReference type="Gene3D" id="3.40.50.720">
    <property type="entry name" value="NAD(P)-binding Rossmann-like Domain"/>
    <property type="match status" value="1"/>
</dbReference>
<feature type="domain" description="THIF-type NAD/FAD binding fold" evidence="1">
    <location>
        <begin position="12"/>
        <end position="151"/>
    </location>
</feature>
<dbReference type="InterPro" id="IPR000594">
    <property type="entry name" value="ThiF_NAD_FAD-bd"/>
</dbReference>
<organism evidence="2 3">
    <name type="scientific">Treponema primitia (strain ATCC BAA-887 / DSM 12427 / ZAS-2)</name>
    <dbReference type="NCBI Taxonomy" id="545694"/>
    <lineage>
        <taxon>Bacteria</taxon>
        <taxon>Pseudomonadati</taxon>
        <taxon>Spirochaetota</taxon>
        <taxon>Spirochaetia</taxon>
        <taxon>Spirochaetales</taxon>
        <taxon>Treponemataceae</taxon>
        <taxon>Treponema</taxon>
    </lineage>
</organism>
<proteinExistence type="predicted"/>
<evidence type="ECO:0000313" key="2">
    <source>
        <dbReference type="EMBL" id="AEF86823.1"/>
    </source>
</evidence>
<dbReference type="SUPFAM" id="SSF69572">
    <property type="entry name" value="Activating enzymes of the ubiquitin-like proteins"/>
    <property type="match status" value="1"/>
</dbReference>
<dbReference type="KEGG" id="tpi:TREPR_0573"/>
<dbReference type="OrthoDB" id="9804150at2"/>
<dbReference type="GO" id="GO:0061503">
    <property type="term" value="F:tRNA threonylcarbamoyladenosine dehydratase"/>
    <property type="evidence" value="ECO:0007669"/>
    <property type="project" value="TreeGrafter"/>
</dbReference>
<evidence type="ECO:0000313" key="3">
    <source>
        <dbReference type="Proteomes" id="UP000009223"/>
    </source>
</evidence>
<keyword evidence="3" id="KW-1185">Reference proteome</keyword>
<dbReference type="AlphaFoldDB" id="F5YKR9"/>
<dbReference type="InterPro" id="IPR045886">
    <property type="entry name" value="ThiF/MoeB/HesA"/>
</dbReference>
<reference evidence="3" key="1">
    <citation type="submission" date="2009-12" db="EMBL/GenBank/DDBJ databases">
        <title>Complete sequence of Treponema primitia strain ZAS-2.</title>
        <authorList>
            <person name="Tetu S.G."/>
            <person name="Matson E."/>
            <person name="Ren Q."/>
            <person name="Seshadri R."/>
            <person name="Elbourne L."/>
            <person name="Hassan K.A."/>
            <person name="Durkin A."/>
            <person name="Radune D."/>
            <person name="Mohamoud Y."/>
            <person name="Shay R."/>
            <person name="Jin S."/>
            <person name="Zhang X."/>
            <person name="Lucey K."/>
            <person name="Ballor N.R."/>
            <person name="Ottesen E."/>
            <person name="Rosenthal R."/>
            <person name="Allen A."/>
            <person name="Leadbetter J.R."/>
            <person name="Paulsen I.T."/>
        </authorList>
    </citation>
    <scope>NUCLEOTIDE SEQUENCE [LARGE SCALE GENOMIC DNA]</scope>
    <source>
        <strain evidence="3">ATCC BAA-887 / DSM 12427 / ZAS-2</strain>
    </source>
</reference>
<dbReference type="Proteomes" id="UP000009223">
    <property type="component" value="Chromosome"/>
</dbReference>
<dbReference type="GO" id="GO:0061504">
    <property type="term" value="P:cyclic threonylcarbamoyladenosine biosynthetic process"/>
    <property type="evidence" value="ECO:0007669"/>
    <property type="project" value="TreeGrafter"/>
</dbReference>
<dbReference type="PANTHER" id="PTHR43267:SF1">
    <property type="entry name" value="TRNA THREONYLCARBAMOYLADENOSINE DEHYDRATASE"/>
    <property type="match status" value="1"/>
</dbReference>
<dbReference type="GO" id="GO:0008641">
    <property type="term" value="F:ubiquitin-like modifier activating enzyme activity"/>
    <property type="evidence" value="ECO:0007669"/>
    <property type="project" value="InterPro"/>
</dbReference>
<gene>
    <name evidence="2" type="ordered locus">TREPR_0573</name>
</gene>
<dbReference type="RefSeq" id="WP_015709451.1">
    <property type="nucleotide sequence ID" value="NC_015578.1"/>
</dbReference>
<dbReference type="PANTHER" id="PTHR43267">
    <property type="entry name" value="TRNA THREONYLCARBAMOYLADENOSINE DEHYDRATASE"/>
    <property type="match status" value="1"/>
</dbReference>
<dbReference type="eggNOG" id="COG1179">
    <property type="taxonomic scope" value="Bacteria"/>
</dbReference>
<accession>F5YKR9</accession>
<reference evidence="2 3" key="2">
    <citation type="journal article" date="2011" name="ISME J.">
        <title>RNA-seq reveals cooperative metabolic interactions between two termite-gut spirochete species in co-culture.</title>
        <authorList>
            <person name="Rosenthal A.Z."/>
            <person name="Matson E.G."/>
            <person name="Eldar A."/>
            <person name="Leadbetter J.R."/>
        </authorList>
    </citation>
    <scope>NUCLEOTIDE SEQUENCE [LARGE SCALE GENOMIC DNA]</scope>
    <source>
        <strain evidence="3">ATCC BAA-887 / DSM 12427 / ZAS-2</strain>
    </source>
</reference>
<dbReference type="HOGENOM" id="CLU_013325_4_1_12"/>